<dbReference type="PROSITE" id="PS00041">
    <property type="entry name" value="HTH_ARAC_FAMILY_1"/>
    <property type="match status" value="1"/>
</dbReference>
<comment type="caution">
    <text evidence="16">The sequence shown here is derived from an EMBL/GenBank/DDBJ whole genome shotgun (WGS) entry which is preliminary data.</text>
</comment>
<evidence type="ECO:0000256" key="6">
    <source>
        <dbReference type="ARBA" id="ARBA00022723"/>
    </source>
</evidence>
<dbReference type="SUPFAM" id="SSF55945">
    <property type="entry name" value="TATA-box binding protein-like"/>
    <property type="match status" value="1"/>
</dbReference>
<dbReference type="Gene3D" id="3.30.310.20">
    <property type="entry name" value="DNA-3-methyladenine glycosylase AlkA, N-terminal domain"/>
    <property type="match status" value="1"/>
</dbReference>
<evidence type="ECO:0000256" key="14">
    <source>
        <dbReference type="SAM" id="MobiDB-lite"/>
    </source>
</evidence>
<feature type="region of interest" description="Disordered" evidence="14">
    <location>
        <begin position="184"/>
        <end position="205"/>
    </location>
</feature>
<sequence>MQLDHDRCVTAVRSKDPRFDGWFVTAVTSTGIYCRPSCPAITPKVANLSFYPSAAAAQRAGFRACRRCLPDSTPGSPRWRPRADLVARAVRLVADGVVDREGVRGLADRLGYSTRQLERLVTAELGAGPLALARARRAQTARTLLESTDLSVSDVAHAAGFGSLRAFNDTVRAVYATTPTALRRAAAGRPASAGPAPERPAGSAAQVEVRLPFRAPLHPGSLADQLRTRAVPGLEVWRDDGWERALDLPHGPALVRVEVPSPGARHVRVRLRLTDVRDLAAATGRLRRLLDLDADPHAVDEHLARDPALRHRVAAAPGVRPLGTVDPDETALRVVLGQQVSTARANGMAAELVRTLGVELPVPLREPGGPTHRFPRPAEVAAASPEDLPGMPQARRRTLLALAAALADGSIDLGPGASWEEARATLAAVPGVGPWTVETVALRALGDPDAFPAGDLDVLRRAAAAGLGDTPTALTDRARAWRPWRGYALQLLRATHPLPSDPTLNPLERP</sequence>
<evidence type="ECO:0000256" key="5">
    <source>
        <dbReference type="ARBA" id="ARBA00022679"/>
    </source>
</evidence>
<dbReference type="Gene3D" id="1.10.10.60">
    <property type="entry name" value="Homeodomain-like"/>
    <property type="match status" value="1"/>
</dbReference>
<keyword evidence="13" id="KW-0234">DNA repair</keyword>
<evidence type="ECO:0000256" key="10">
    <source>
        <dbReference type="ARBA" id="ARBA00023125"/>
    </source>
</evidence>
<dbReference type="Pfam" id="PF06029">
    <property type="entry name" value="AlkA_N"/>
    <property type="match status" value="1"/>
</dbReference>
<reference evidence="16 17" key="1">
    <citation type="submission" date="2024-09" db="EMBL/GenBank/DDBJ databases">
        <authorList>
            <person name="Sun Q."/>
            <person name="Mori K."/>
        </authorList>
    </citation>
    <scope>NUCLEOTIDE SEQUENCE [LARGE SCALE GENOMIC DNA]</scope>
    <source>
        <strain evidence="16 17">JCM 12763</strain>
    </source>
</reference>
<dbReference type="InterPro" id="IPR010316">
    <property type="entry name" value="AlkA_N"/>
</dbReference>
<dbReference type="PROSITE" id="PS01124">
    <property type="entry name" value="HTH_ARAC_FAMILY_2"/>
    <property type="match status" value="1"/>
</dbReference>
<evidence type="ECO:0000256" key="1">
    <source>
        <dbReference type="ARBA" id="ARBA00000086"/>
    </source>
</evidence>
<evidence type="ECO:0000259" key="15">
    <source>
        <dbReference type="PROSITE" id="PS01124"/>
    </source>
</evidence>
<evidence type="ECO:0000256" key="8">
    <source>
        <dbReference type="ARBA" id="ARBA00022833"/>
    </source>
</evidence>
<keyword evidence="8" id="KW-0862">Zinc</keyword>
<keyword evidence="10" id="KW-0238">DNA-binding</keyword>
<keyword evidence="9" id="KW-0805">Transcription regulation</keyword>
<keyword evidence="4" id="KW-0489">Methyltransferase</keyword>
<protein>
    <recommendedName>
        <fullName evidence="3">DNA-3-methyladenine glycosylase II</fullName>
        <ecNumber evidence="3">3.2.2.21</ecNumber>
    </recommendedName>
</protein>
<dbReference type="RefSeq" id="WP_377465872.1">
    <property type="nucleotide sequence ID" value="NZ_JBHMAX010000012.1"/>
</dbReference>
<dbReference type="SMART" id="SM00478">
    <property type="entry name" value="ENDO3c"/>
    <property type="match status" value="1"/>
</dbReference>
<keyword evidence="17" id="KW-1185">Reference proteome</keyword>
<dbReference type="InterPro" id="IPR018060">
    <property type="entry name" value="HTH_AraC"/>
</dbReference>
<proteinExistence type="predicted"/>
<evidence type="ECO:0000256" key="3">
    <source>
        <dbReference type="ARBA" id="ARBA00012000"/>
    </source>
</evidence>
<dbReference type="Pfam" id="PF02805">
    <property type="entry name" value="Ada_Zn_binding"/>
    <property type="match status" value="1"/>
</dbReference>
<evidence type="ECO:0000256" key="12">
    <source>
        <dbReference type="ARBA" id="ARBA00023163"/>
    </source>
</evidence>
<dbReference type="InterPro" id="IPR003265">
    <property type="entry name" value="HhH-GPD_domain"/>
</dbReference>
<gene>
    <name evidence="16" type="ORF">ACFFN0_05640</name>
</gene>
<dbReference type="PANTHER" id="PTHR43003">
    <property type="entry name" value="DNA-3-METHYLADENINE GLYCOSYLASE"/>
    <property type="match status" value="1"/>
</dbReference>
<evidence type="ECO:0000256" key="13">
    <source>
        <dbReference type="ARBA" id="ARBA00023204"/>
    </source>
</evidence>
<dbReference type="InterPro" id="IPR018062">
    <property type="entry name" value="HTH_AraC-typ_CS"/>
</dbReference>
<dbReference type="CDD" id="cd00056">
    <property type="entry name" value="ENDO3c"/>
    <property type="match status" value="1"/>
</dbReference>
<dbReference type="SUPFAM" id="SSF57884">
    <property type="entry name" value="Ada DNA repair protein, N-terminal domain (N-Ada 10)"/>
    <property type="match status" value="1"/>
</dbReference>
<dbReference type="Gene3D" id="1.10.1670.10">
    <property type="entry name" value="Helix-hairpin-Helix base-excision DNA repair enzymes (C-terminal)"/>
    <property type="match status" value="1"/>
</dbReference>
<evidence type="ECO:0000256" key="2">
    <source>
        <dbReference type="ARBA" id="ARBA00001947"/>
    </source>
</evidence>
<dbReference type="SMART" id="SM01009">
    <property type="entry name" value="AlkA_N"/>
    <property type="match status" value="1"/>
</dbReference>
<evidence type="ECO:0000256" key="9">
    <source>
        <dbReference type="ARBA" id="ARBA00023015"/>
    </source>
</evidence>
<dbReference type="Gene3D" id="1.10.340.30">
    <property type="entry name" value="Hypothetical protein, domain 2"/>
    <property type="match status" value="1"/>
</dbReference>
<dbReference type="SUPFAM" id="SSF48150">
    <property type="entry name" value="DNA-glycosylase"/>
    <property type="match status" value="1"/>
</dbReference>
<dbReference type="PANTHER" id="PTHR43003:SF13">
    <property type="entry name" value="DNA-3-METHYLADENINE GLYCOSYLASE 2"/>
    <property type="match status" value="1"/>
</dbReference>
<evidence type="ECO:0000313" key="17">
    <source>
        <dbReference type="Proteomes" id="UP001589613"/>
    </source>
</evidence>
<dbReference type="InterPro" id="IPR011257">
    <property type="entry name" value="DNA_glycosylase"/>
</dbReference>
<accession>A0ABV5V158</accession>
<organism evidence="16 17">
    <name type="scientific">Ornithinimicrobium kibberense</name>
    <dbReference type="NCBI Taxonomy" id="282060"/>
    <lineage>
        <taxon>Bacteria</taxon>
        <taxon>Bacillati</taxon>
        <taxon>Actinomycetota</taxon>
        <taxon>Actinomycetes</taxon>
        <taxon>Micrococcales</taxon>
        <taxon>Ornithinimicrobiaceae</taxon>
        <taxon>Ornithinimicrobium</taxon>
    </lineage>
</organism>
<evidence type="ECO:0000256" key="11">
    <source>
        <dbReference type="ARBA" id="ARBA00023159"/>
    </source>
</evidence>
<dbReference type="InterPro" id="IPR051912">
    <property type="entry name" value="Alkylbase_DNA_Glycosylase/TA"/>
</dbReference>
<dbReference type="InterPro" id="IPR023170">
    <property type="entry name" value="HhH_base_excis_C"/>
</dbReference>
<keyword evidence="12" id="KW-0804">Transcription</keyword>
<dbReference type="Pfam" id="PF12833">
    <property type="entry name" value="HTH_18"/>
    <property type="match status" value="1"/>
</dbReference>
<dbReference type="SMART" id="SM00342">
    <property type="entry name" value="HTH_ARAC"/>
    <property type="match status" value="1"/>
</dbReference>
<comment type="catalytic activity">
    <reaction evidence="1">
        <text>Hydrolysis of alkylated DNA, releasing 3-methyladenine, 3-methylguanine, 7-methylguanine and 7-methyladenine.</text>
        <dbReference type="EC" id="3.2.2.21"/>
    </reaction>
</comment>
<dbReference type="InterPro" id="IPR037046">
    <property type="entry name" value="AlkA_N_sf"/>
</dbReference>
<name>A0ABV5V158_9MICO</name>
<evidence type="ECO:0000256" key="4">
    <source>
        <dbReference type="ARBA" id="ARBA00022603"/>
    </source>
</evidence>
<feature type="domain" description="HTH araC/xylS-type" evidence="15">
    <location>
        <begin position="87"/>
        <end position="185"/>
    </location>
</feature>
<keyword evidence="5" id="KW-0808">Transferase</keyword>
<dbReference type="EC" id="3.2.2.21" evidence="3"/>
<keyword evidence="6" id="KW-0479">Metal-binding</keyword>
<dbReference type="InterPro" id="IPR004026">
    <property type="entry name" value="Ada_DNA_repair_Zn-bd"/>
</dbReference>
<keyword evidence="11" id="KW-0010">Activator</keyword>
<dbReference type="Pfam" id="PF00730">
    <property type="entry name" value="HhH-GPD"/>
    <property type="match status" value="1"/>
</dbReference>
<evidence type="ECO:0000256" key="7">
    <source>
        <dbReference type="ARBA" id="ARBA00022763"/>
    </source>
</evidence>
<keyword evidence="7" id="KW-0227">DNA damage</keyword>
<dbReference type="Proteomes" id="UP001589613">
    <property type="component" value="Unassembled WGS sequence"/>
</dbReference>
<evidence type="ECO:0000313" key="16">
    <source>
        <dbReference type="EMBL" id="MFB9731519.1"/>
    </source>
</evidence>
<dbReference type="InterPro" id="IPR009057">
    <property type="entry name" value="Homeodomain-like_sf"/>
</dbReference>
<dbReference type="InterPro" id="IPR035451">
    <property type="entry name" value="Ada-like_dom_sf"/>
</dbReference>
<dbReference type="Gene3D" id="3.40.10.10">
    <property type="entry name" value="DNA Methylphosphotriester Repair Domain"/>
    <property type="match status" value="1"/>
</dbReference>
<comment type="cofactor">
    <cofactor evidence="2">
        <name>Zn(2+)</name>
        <dbReference type="ChEBI" id="CHEBI:29105"/>
    </cofactor>
</comment>
<dbReference type="EMBL" id="JBHMAX010000012">
    <property type="protein sequence ID" value="MFB9731519.1"/>
    <property type="molecule type" value="Genomic_DNA"/>
</dbReference>
<dbReference type="SUPFAM" id="SSF46689">
    <property type="entry name" value="Homeodomain-like"/>
    <property type="match status" value="1"/>
</dbReference>